<dbReference type="EMBL" id="WJHE01000473">
    <property type="protein sequence ID" value="MST33064.1"/>
    <property type="molecule type" value="Genomic_DNA"/>
</dbReference>
<evidence type="ECO:0008006" key="3">
    <source>
        <dbReference type="Google" id="ProtNLM"/>
    </source>
</evidence>
<feature type="non-terminal residue" evidence="1">
    <location>
        <position position="88"/>
    </location>
</feature>
<accession>A0ABW9QTP0</accession>
<proteinExistence type="predicted"/>
<comment type="caution">
    <text evidence="1">The sequence shown here is derived from an EMBL/GenBank/DDBJ whole genome shotgun (WGS) entry which is preliminary data.</text>
</comment>
<gene>
    <name evidence="1" type="ORF">GHK86_10070</name>
</gene>
<organism evidence="1 2">
    <name type="scientific">Acidiferrimicrobium australe</name>
    <dbReference type="NCBI Taxonomy" id="2664430"/>
    <lineage>
        <taxon>Bacteria</taxon>
        <taxon>Bacillati</taxon>
        <taxon>Actinomycetota</taxon>
        <taxon>Acidimicrobiia</taxon>
        <taxon>Acidimicrobiales</taxon>
        <taxon>Acidimicrobiaceae</taxon>
        <taxon>Acidiferrimicrobium</taxon>
    </lineage>
</organism>
<name>A0ABW9QTP0_9ACTN</name>
<evidence type="ECO:0000313" key="2">
    <source>
        <dbReference type="Proteomes" id="UP000437736"/>
    </source>
</evidence>
<keyword evidence="2" id="KW-1185">Reference proteome</keyword>
<sequence>MTRESWVVRALVEIADTLVGDFDVVEMLTGLASRCVEPLGISAAGVMVATPPDDLRLVASSSAAMRVLELAEARFLPGDDPLPSGAVV</sequence>
<evidence type="ECO:0000313" key="1">
    <source>
        <dbReference type="EMBL" id="MST33064.1"/>
    </source>
</evidence>
<dbReference type="Proteomes" id="UP000437736">
    <property type="component" value="Unassembled WGS sequence"/>
</dbReference>
<reference evidence="1 2" key="1">
    <citation type="submission" date="2019-11" db="EMBL/GenBank/DDBJ databases">
        <title>Acidiferrimicrobium australis gen. nov., sp. nov., an acidophilic and obligately heterotrophic, member of the Actinobacteria that catalyses dissimilatory oxido- reduction of iron isolated from metal-rich acidic water in Chile.</title>
        <authorList>
            <person name="Gonzalez D."/>
            <person name="Huber K."/>
            <person name="Hedrich S."/>
            <person name="Rojas-Villalobos C."/>
            <person name="Quatrini R."/>
            <person name="Dinamarca M.A."/>
            <person name="Schwarz A."/>
            <person name="Canales C."/>
            <person name="Nancucheo I."/>
        </authorList>
    </citation>
    <scope>NUCLEOTIDE SEQUENCE [LARGE SCALE GENOMIC DNA]</scope>
    <source>
        <strain evidence="1 2">USS-CCA1</strain>
    </source>
</reference>
<protein>
    <recommendedName>
        <fullName evidence="3">Histidine kinase</fullName>
    </recommendedName>
</protein>